<sequence length="626" mass="69501">MGTIQLKIPPSPSEEIDRLFRLEYGDRRETISRFLGVFVGGWLLHGYTGWSSSWIWPASFFVAHGIYYLFLKSRMLRANRRDETISAVLFLIIMASFLWMPAIMICEEDRALSICGAALIGCILVFLVRRSDILPIMIYGEVIVVATVIAVVFIRLIPQFTDPFAKLGLITSGSALLYYFVEASRVSRRLRIEEAKSTETLWHAAHIDELSGLANRNWFNQRLAEHLAASTIQHVSFYLILLDLDRFKDVNDSFGHPTGDAVLRIAAERISNYFGQDAVIGRYGGDEFAVITRNTGASQDMQTAVARFVTELRFAMRVEDVELQVGASVGLARFPQDAMTQEGLVRCADMALLHAKRTQKGGAAFFDGHIRVASDRRRASIERLRYAVATDQIVAHYQPRVHLATGEVRGYEALARILEPGGEVSGPSVWGDALDDPDCVRLVDQMMLRAVVADWPKLISSLQGPKQHPVGSIGLNTSHFSLKRNDFVPDLLDQLARNNIPTTAIEIEVLETVLIGKSNPLLGKQLALMRTEGISVALDDFGTGFASLMHLRDLPIDRIKLDQSFVRDLDGDIRNRSIVQIAVELAHALGMSIVAEGIESESAKDFLRSIGCDEGQGYLLGPPMAI</sequence>
<keyword evidence="5" id="KW-1185">Reference proteome</keyword>
<feature type="transmembrane region" description="Helical" evidence="1">
    <location>
        <begin position="30"/>
        <end position="48"/>
    </location>
</feature>
<evidence type="ECO:0000259" key="3">
    <source>
        <dbReference type="PROSITE" id="PS50887"/>
    </source>
</evidence>
<dbReference type="CDD" id="cd01949">
    <property type="entry name" value="GGDEF"/>
    <property type="match status" value="1"/>
</dbReference>
<dbReference type="Gene3D" id="3.30.70.270">
    <property type="match status" value="1"/>
</dbReference>
<dbReference type="Pfam" id="PF00563">
    <property type="entry name" value="EAL"/>
    <property type="match status" value="1"/>
</dbReference>
<dbReference type="PROSITE" id="PS50883">
    <property type="entry name" value="EAL"/>
    <property type="match status" value="1"/>
</dbReference>
<keyword evidence="1" id="KW-0472">Membrane</keyword>
<dbReference type="Gene3D" id="3.20.20.450">
    <property type="entry name" value="EAL domain"/>
    <property type="match status" value="1"/>
</dbReference>
<comment type="caution">
    <text evidence="4">The sequence shown here is derived from an EMBL/GenBank/DDBJ whole genome shotgun (WGS) entry which is preliminary data.</text>
</comment>
<gene>
    <name evidence="4" type="ORF">GEU84_020535</name>
</gene>
<dbReference type="Proteomes" id="UP000484076">
    <property type="component" value="Unassembled WGS sequence"/>
</dbReference>
<keyword evidence="1" id="KW-1133">Transmembrane helix</keyword>
<evidence type="ECO:0000259" key="2">
    <source>
        <dbReference type="PROSITE" id="PS50883"/>
    </source>
</evidence>
<evidence type="ECO:0000256" key="1">
    <source>
        <dbReference type="SAM" id="Phobius"/>
    </source>
</evidence>
<evidence type="ECO:0000313" key="4">
    <source>
        <dbReference type="EMBL" id="NUB46782.1"/>
    </source>
</evidence>
<feature type="transmembrane region" description="Helical" evidence="1">
    <location>
        <begin position="54"/>
        <end position="71"/>
    </location>
</feature>
<dbReference type="PANTHER" id="PTHR44757:SF2">
    <property type="entry name" value="BIOFILM ARCHITECTURE MAINTENANCE PROTEIN MBAA"/>
    <property type="match status" value="1"/>
</dbReference>
<protein>
    <submittedName>
        <fullName evidence="4">EAL domain-containing protein</fullName>
    </submittedName>
</protein>
<dbReference type="InterPro" id="IPR001633">
    <property type="entry name" value="EAL_dom"/>
</dbReference>
<dbReference type="InterPro" id="IPR043128">
    <property type="entry name" value="Rev_trsase/Diguanyl_cyclase"/>
</dbReference>
<proteinExistence type="predicted"/>
<dbReference type="InterPro" id="IPR035919">
    <property type="entry name" value="EAL_sf"/>
</dbReference>
<evidence type="ECO:0000313" key="5">
    <source>
        <dbReference type="Proteomes" id="UP000484076"/>
    </source>
</evidence>
<dbReference type="Pfam" id="PF00990">
    <property type="entry name" value="GGDEF"/>
    <property type="match status" value="1"/>
</dbReference>
<dbReference type="SUPFAM" id="SSF55073">
    <property type="entry name" value="Nucleotide cyclase"/>
    <property type="match status" value="1"/>
</dbReference>
<feature type="transmembrane region" description="Helical" evidence="1">
    <location>
        <begin position="136"/>
        <end position="157"/>
    </location>
</feature>
<dbReference type="InterPro" id="IPR000160">
    <property type="entry name" value="GGDEF_dom"/>
</dbReference>
<dbReference type="RefSeq" id="WP_152828763.1">
    <property type="nucleotide sequence ID" value="NZ_WHUT02000022.1"/>
</dbReference>
<dbReference type="InterPro" id="IPR029787">
    <property type="entry name" value="Nucleotide_cyclase"/>
</dbReference>
<dbReference type="PROSITE" id="PS50887">
    <property type="entry name" value="GGDEF"/>
    <property type="match status" value="1"/>
</dbReference>
<feature type="transmembrane region" description="Helical" evidence="1">
    <location>
        <begin position="111"/>
        <end position="129"/>
    </location>
</feature>
<dbReference type="CDD" id="cd01948">
    <property type="entry name" value="EAL"/>
    <property type="match status" value="1"/>
</dbReference>
<dbReference type="EMBL" id="WHUT02000022">
    <property type="protein sequence ID" value="NUB46782.1"/>
    <property type="molecule type" value="Genomic_DNA"/>
</dbReference>
<keyword evidence="1" id="KW-0812">Transmembrane</keyword>
<feature type="domain" description="EAL" evidence="2">
    <location>
        <begin position="377"/>
        <end position="626"/>
    </location>
</feature>
<feature type="domain" description="GGDEF" evidence="3">
    <location>
        <begin position="235"/>
        <end position="368"/>
    </location>
</feature>
<reference evidence="4" key="1">
    <citation type="submission" date="2020-05" db="EMBL/GenBank/DDBJ databases">
        <title>Fertoebacter nigrum gen. nov., sp. nov., a new member of the family Rhodobacteraceae.</title>
        <authorList>
            <person name="Szuroczki S."/>
            <person name="Abbaszade G."/>
            <person name="Buni D."/>
            <person name="Schumann P."/>
            <person name="Toth E."/>
        </authorList>
    </citation>
    <scope>NUCLEOTIDE SEQUENCE</scope>
    <source>
        <strain evidence="4">RG-N-1a</strain>
    </source>
</reference>
<dbReference type="SUPFAM" id="SSF141868">
    <property type="entry name" value="EAL domain-like"/>
    <property type="match status" value="1"/>
</dbReference>
<dbReference type="AlphaFoldDB" id="A0A8X8H0Y7"/>
<dbReference type="SMART" id="SM00052">
    <property type="entry name" value="EAL"/>
    <property type="match status" value="1"/>
</dbReference>
<dbReference type="InterPro" id="IPR052155">
    <property type="entry name" value="Biofilm_reg_signaling"/>
</dbReference>
<dbReference type="SMART" id="SM00267">
    <property type="entry name" value="GGDEF"/>
    <property type="match status" value="1"/>
</dbReference>
<accession>A0A8X8H0Y7</accession>
<dbReference type="NCBIfam" id="TIGR00254">
    <property type="entry name" value="GGDEF"/>
    <property type="match status" value="1"/>
</dbReference>
<organism evidence="4 5">
    <name type="scientific">Fertoeibacter niger</name>
    <dbReference type="NCBI Taxonomy" id="2656921"/>
    <lineage>
        <taxon>Bacteria</taxon>
        <taxon>Pseudomonadati</taxon>
        <taxon>Pseudomonadota</taxon>
        <taxon>Alphaproteobacteria</taxon>
        <taxon>Rhodobacterales</taxon>
        <taxon>Paracoccaceae</taxon>
        <taxon>Fertoeibacter</taxon>
    </lineage>
</organism>
<dbReference type="PANTHER" id="PTHR44757">
    <property type="entry name" value="DIGUANYLATE CYCLASE DGCP"/>
    <property type="match status" value="1"/>
</dbReference>
<feature type="transmembrane region" description="Helical" evidence="1">
    <location>
        <begin position="83"/>
        <end position="105"/>
    </location>
</feature>
<name>A0A8X8H0Y7_9RHOB</name>